<dbReference type="GeneID" id="28770676"/>
<dbReference type="InterPro" id="IPR035992">
    <property type="entry name" value="Ricin_B-like_lectins"/>
</dbReference>
<dbReference type="SUPFAM" id="SSF50370">
    <property type="entry name" value="Ricin B-like lectins"/>
    <property type="match status" value="1"/>
</dbReference>
<evidence type="ECO:0000313" key="3">
    <source>
        <dbReference type="Proteomes" id="UP000077069"/>
    </source>
</evidence>
<dbReference type="Proteomes" id="UP000077069">
    <property type="component" value="Unassembled WGS sequence"/>
</dbReference>
<reference evidence="2 3" key="1">
    <citation type="submission" date="2016-05" db="EMBL/GenBank/DDBJ databases">
        <title>Comparative analysis of secretome profiles of manganese(II)-oxidizing ascomycete fungi.</title>
        <authorList>
            <consortium name="DOE Joint Genome Institute"/>
            <person name="Zeiner C.A."/>
            <person name="Purvine S.O."/>
            <person name="Zink E.M."/>
            <person name="Wu S."/>
            <person name="Pasa-Tolic L."/>
            <person name="Chaput D.L."/>
            <person name="Haridas S."/>
            <person name="Grigoriev I.V."/>
            <person name="Santelli C.M."/>
            <person name="Hansel C.M."/>
        </authorList>
    </citation>
    <scope>NUCLEOTIDE SEQUENCE [LARGE SCALE GENOMIC DNA]</scope>
    <source>
        <strain evidence="2 3">AP3s5-JAC2a</strain>
    </source>
</reference>
<evidence type="ECO:0000313" key="2">
    <source>
        <dbReference type="EMBL" id="OAG05534.1"/>
    </source>
</evidence>
<evidence type="ECO:0000256" key="1">
    <source>
        <dbReference type="SAM" id="MobiDB-lite"/>
    </source>
</evidence>
<accession>A0A177CD03</accession>
<proteinExistence type="predicted"/>
<keyword evidence="3" id="KW-1185">Reference proteome</keyword>
<sequence>MFDMISARYKLPQSRGASTSWAFGTLLAQTTLQNLARSFPASHIYKNLPLTSQGMVLARSPNGQPSGVVAQNRGDQDAPQKWLVESGDSPNIIALRCASTNDYLHANGGGNWSTVGTGAKQWWKLDTDNVTVPGACRLSPVEYPKVFLNHFQGIRVAKGQSMKVHMWQWEQPNQFCLTWYFFPADGSFGPSSGTSSAASEASTAKIEELETGKKEAEKKLKELQDNKTASDAKLKELQDSKKEYDAKLAELEEGKTGSADTIKELQDKLARRDRELEEHKAALKKNVDDQKAADAQRAHDDAAKQELKTHKKAAKLEDKARKKEAKQAEKAQKKPQKLELTSRLPPSPPPSPPQEKVTVSATSGVAEEVKNGCKHVVLPPPRKIRRKVVGIVYAQ</sequence>
<gene>
    <name evidence="2" type="ORF">CC84DRAFT_724801</name>
</gene>
<dbReference type="RefSeq" id="XP_018035899.1">
    <property type="nucleotide sequence ID" value="XM_018187190.1"/>
</dbReference>
<feature type="compositionally biased region" description="Basic and acidic residues" evidence="1">
    <location>
        <begin position="205"/>
        <end position="216"/>
    </location>
</feature>
<dbReference type="AlphaFoldDB" id="A0A177CD03"/>
<dbReference type="EMBL" id="KV441552">
    <property type="protein sequence ID" value="OAG05534.1"/>
    <property type="molecule type" value="Genomic_DNA"/>
</dbReference>
<dbReference type="InParanoid" id="A0A177CD03"/>
<feature type="compositionally biased region" description="Low complexity" evidence="1">
    <location>
        <begin position="191"/>
        <end position="204"/>
    </location>
</feature>
<feature type="region of interest" description="Disordered" evidence="1">
    <location>
        <begin position="191"/>
        <end position="216"/>
    </location>
</feature>
<feature type="compositionally biased region" description="Basic and acidic residues" evidence="1">
    <location>
        <begin position="282"/>
        <end position="332"/>
    </location>
</feature>
<name>A0A177CD03_9PLEO</name>
<organism evidence="2 3">
    <name type="scientific">Paraphaeosphaeria sporulosa</name>
    <dbReference type="NCBI Taxonomy" id="1460663"/>
    <lineage>
        <taxon>Eukaryota</taxon>
        <taxon>Fungi</taxon>
        <taxon>Dikarya</taxon>
        <taxon>Ascomycota</taxon>
        <taxon>Pezizomycotina</taxon>
        <taxon>Dothideomycetes</taxon>
        <taxon>Pleosporomycetidae</taxon>
        <taxon>Pleosporales</taxon>
        <taxon>Massarineae</taxon>
        <taxon>Didymosphaeriaceae</taxon>
        <taxon>Paraphaeosphaeria</taxon>
    </lineage>
</organism>
<protein>
    <submittedName>
        <fullName evidence="2">Uncharacterized protein</fullName>
    </submittedName>
</protein>
<feature type="region of interest" description="Disordered" evidence="1">
    <location>
        <begin position="282"/>
        <end position="370"/>
    </location>
</feature>
<dbReference type="OrthoDB" id="3789983at2759"/>